<feature type="domain" description="Fibronectin type-III" evidence="2">
    <location>
        <begin position="313"/>
        <end position="410"/>
    </location>
</feature>
<dbReference type="InterPro" id="IPR036116">
    <property type="entry name" value="FN3_sf"/>
</dbReference>
<evidence type="ECO:0000256" key="1">
    <source>
        <dbReference type="SAM" id="Phobius"/>
    </source>
</evidence>
<evidence type="ECO:0000313" key="3">
    <source>
        <dbReference type="EMBL" id="CAD5112220.1"/>
    </source>
</evidence>
<dbReference type="Pfam" id="PF00041">
    <property type="entry name" value="fn3"/>
    <property type="match status" value="1"/>
</dbReference>
<evidence type="ECO:0000259" key="2">
    <source>
        <dbReference type="PROSITE" id="PS50853"/>
    </source>
</evidence>
<sequence>MKYFQTPPLNPSFPPSIIGYRYQSPCYKNCELCIFIRDIPLINLNGEFRYFTTILETPHQPYKSIEDSSRKHCFAIQTENVYNLTLSATNEEGSSPDYTAILPKPSELGRDLNGLYGERQNPSSDVIKFSWNTENSEERDMNVTLLYCLSTSCSEGSIIEHTEFVKSGDNSFNLTLSRNLMYKYALKYSFGSLESGISDWICIFTEGRVPDIPEITLIDKTSSSLTFKLNRECKENYGFVNEVMFEYRSKNDGETWKNETFQSYSNNDVFKLEDLDSHVEYEIVVTAITKKKLQTKSSIVYKEVTNENIPETPPTNITALNLTSTSVIIDFSETEYPNGRIISHEISLAKKNKNDNEWSKIKVFRYNLNDSYILDELEGYTNYSVKVRSINAKGESPWSKTFYFFTAMRAAEQLSHGQVTLEDDNDDSSIAVVKWQEPSIKNGIIFYYNVTLRGKDFNLTDQVTNRVSSIALDCTKKLVNVKAYITTVNRDLNGVEYVSKESQPSNSSDFCIPDTSKILLIIFLVCGIVAVILLIIGVSCFRKYFKKWFRPFKYEEKTPPAAELQVIEKHYEECSKTTISDDNDKINTDQTRSNNEQSFVLLDSIVEKASILHSYQTDCK</sequence>
<name>A0A7I8V7J5_9ANNE</name>
<evidence type="ECO:0000313" key="4">
    <source>
        <dbReference type="Proteomes" id="UP000549394"/>
    </source>
</evidence>
<keyword evidence="4" id="KW-1185">Reference proteome</keyword>
<accession>A0A7I8V7J5</accession>
<dbReference type="SUPFAM" id="SSF49265">
    <property type="entry name" value="Fibronectin type III"/>
    <property type="match status" value="1"/>
</dbReference>
<dbReference type="Proteomes" id="UP000549394">
    <property type="component" value="Unassembled WGS sequence"/>
</dbReference>
<dbReference type="PANTHER" id="PTHR46957:SF3">
    <property type="entry name" value="CYTOKINE RECEPTOR"/>
    <property type="match status" value="1"/>
</dbReference>
<feature type="transmembrane region" description="Helical" evidence="1">
    <location>
        <begin position="518"/>
        <end position="541"/>
    </location>
</feature>
<dbReference type="InterPro" id="IPR003961">
    <property type="entry name" value="FN3_dom"/>
</dbReference>
<dbReference type="EMBL" id="CAJFCJ010000002">
    <property type="protein sequence ID" value="CAD5112220.1"/>
    <property type="molecule type" value="Genomic_DNA"/>
</dbReference>
<gene>
    <name evidence="3" type="ORF">DGYR_LOCUS1406</name>
</gene>
<keyword evidence="1" id="KW-0812">Transmembrane</keyword>
<feature type="domain" description="Fibronectin type-III" evidence="2">
    <location>
        <begin position="209"/>
        <end position="308"/>
    </location>
</feature>
<protein>
    <submittedName>
        <fullName evidence="3">DgyrCDS1453</fullName>
    </submittedName>
</protein>
<dbReference type="GO" id="GO:0016020">
    <property type="term" value="C:membrane"/>
    <property type="evidence" value="ECO:0007669"/>
    <property type="project" value="UniProtKB-SubCell"/>
</dbReference>
<dbReference type="PROSITE" id="PS50853">
    <property type="entry name" value="FN3"/>
    <property type="match status" value="2"/>
</dbReference>
<keyword evidence="1" id="KW-0472">Membrane</keyword>
<organism evidence="3 4">
    <name type="scientific">Dimorphilus gyrociliatus</name>
    <dbReference type="NCBI Taxonomy" id="2664684"/>
    <lineage>
        <taxon>Eukaryota</taxon>
        <taxon>Metazoa</taxon>
        <taxon>Spiralia</taxon>
        <taxon>Lophotrochozoa</taxon>
        <taxon>Annelida</taxon>
        <taxon>Polychaeta</taxon>
        <taxon>Polychaeta incertae sedis</taxon>
        <taxon>Dinophilidae</taxon>
        <taxon>Dimorphilus</taxon>
    </lineage>
</organism>
<dbReference type="PANTHER" id="PTHR46957">
    <property type="entry name" value="CYTOKINE RECEPTOR"/>
    <property type="match status" value="1"/>
</dbReference>
<dbReference type="AlphaFoldDB" id="A0A7I8V7J5"/>
<reference evidence="3 4" key="1">
    <citation type="submission" date="2020-08" db="EMBL/GenBank/DDBJ databases">
        <authorList>
            <person name="Hejnol A."/>
        </authorList>
    </citation>
    <scope>NUCLEOTIDE SEQUENCE [LARGE SCALE GENOMIC DNA]</scope>
</reference>
<dbReference type="CDD" id="cd00063">
    <property type="entry name" value="FN3"/>
    <property type="match status" value="1"/>
</dbReference>
<dbReference type="OrthoDB" id="114660at2759"/>
<proteinExistence type="predicted"/>
<dbReference type="SMART" id="SM00060">
    <property type="entry name" value="FN3"/>
    <property type="match status" value="2"/>
</dbReference>
<dbReference type="InterPro" id="IPR050713">
    <property type="entry name" value="RTP_Phos/Ushers"/>
</dbReference>
<keyword evidence="1" id="KW-1133">Transmembrane helix</keyword>
<comment type="caution">
    <text evidence="3">The sequence shown here is derived from an EMBL/GenBank/DDBJ whole genome shotgun (WGS) entry which is preliminary data.</text>
</comment>
<dbReference type="InterPro" id="IPR013783">
    <property type="entry name" value="Ig-like_fold"/>
</dbReference>
<dbReference type="Gene3D" id="2.60.40.10">
    <property type="entry name" value="Immunoglobulins"/>
    <property type="match status" value="2"/>
</dbReference>